<dbReference type="EMBL" id="CP092864">
    <property type="protein sequence ID" value="UYV63582.1"/>
    <property type="molecule type" value="Genomic_DNA"/>
</dbReference>
<keyword evidence="2" id="KW-1185">Reference proteome</keyword>
<proteinExistence type="predicted"/>
<protein>
    <submittedName>
        <fullName evidence="1">Uncharacterized protein</fullName>
    </submittedName>
</protein>
<dbReference type="Proteomes" id="UP001235939">
    <property type="component" value="Chromosome 02"/>
</dbReference>
<sequence length="152" mass="17159">MAAPGWPALSEIQGLRIWEKFRERPREEAIISRFYYPGTHKTEFKNLAFPGTGTNGNPAPLVIQPIRTLSSFLLKSGTKNRQSGVYHHRVKLAPGQHRVSPWTASNNSYTLQHGAADKSIELKQINSTVSRMEGIKPPAEFVPYSNEKKWET</sequence>
<organism evidence="1 2">
    <name type="scientific">Cordylochernes scorpioides</name>
    <dbReference type="NCBI Taxonomy" id="51811"/>
    <lineage>
        <taxon>Eukaryota</taxon>
        <taxon>Metazoa</taxon>
        <taxon>Ecdysozoa</taxon>
        <taxon>Arthropoda</taxon>
        <taxon>Chelicerata</taxon>
        <taxon>Arachnida</taxon>
        <taxon>Pseudoscorpiones</taxon>
        <taxon>Cheliferoidea</taxon>
        <taxon>Chernetidae</taxon>
        <taxon>Cordylochernes</taxon>
    </lineage>
</organism>
<gene>
    <name evidence="1" type="ORF">LAZ67_2004880</name>
</gene>
<evidence type="ECO:0000313" key="2">
    <source>
        <dbReference type="Proteomes" id="UP001235939"/>
    </source>
</evidence>
<name>A0ABY6K3Y6_9ARAC</name>
<accession>A0ABY6K3Y6</accession>
<reference evidence="1 2" key="1">
    <citation type="submission" date="2022-01" db="EMBL/GenBank/DDBJ databases">
        <title>A chromosomal length assembly of Cordylochernes scorpioides.</title>
        <authorList>
            <person name="Zeh D."/>
            <person name="Zeh J."/>
        </authorList>
    </citation>
    <scope>NUCLEOTIDE SEQUENCE [LARGE SCALE GENOMIC DNA]</scope>
    <source>
        <strain evidence="1">IN4F17</strain>
        <tissue evidence="1">Whole Body</tissue>
    </source>
</reference>
<evidence type="ECO:0000313" key="1">
    <source>
        <dbReference type="EMBL" id="UYV63582.1"/>
    </source>
</evidence>